<proteinExistence type="predicted"/>
<evidence type="ECO:0000256" key="1">
    <source>
        <dbReference type="SAM" id="MobiDB-lite"/>
    </source>
</evidence>
<name>A0A0D0C510_9AGAR</name>
<protein>
    <submittedName>
        <fullName evidence="2">Uncharacterized protein</fullName>
    </submittedName>
</protein>
<gene>
    <name evidence="2" type="ORF">GYMLUDRAFT_948034</name>
</gene>
<dbReference type="Proteomes" id="UP000053593">
    <property type="component" value="Unassembled WGS sequence"/>
</dbReference>
<feature type="compositionally biased region" description="Basic and acidic residues" evidence="1">
    <location>
        <begin position="35"/>
        <end position="47"/>
    </location>
</feature>
<dbReference type="AlphaFoldDB" id="A0A0D0C510"/>
<organism evidence="2 3">
    <name type="scientific">Collybiopsis luxurians FD-317 M1</name>
    <dbReference type="NCBI Taxonomy" id="944289"/>
    <lineage>
        <taxon>Eukaryota</taxon>
        <taxon>Fungi</taxon>
        <taxon>Dikarya</taxon>
        <taxon>Basidiomycota</taxon>
        <taxon>Agaricomycotina</taxon>
        <taxon>Agaricomycetes</taxon>
        <taxon>Agaricomycetidae</taxon>
        <taxon>Agaricales</taxon>
        <taxon>Marasmiineae</taxon>
        <taxon>Omphalotaceae</taxon>
        <taxon>Collybiopsis</taxon>
        <taxon>Collybiopsis luxurians</taxon>
    </lineage>
</organism>
<evidence type="ECO:0000313" key="3">
    <source>
        <dbReference type="Proteomes" id="UP000053593"/>
    </source>
</evidence>
<dbReference type="EMBL" id="KN834836">
    <property type="protein sequence ID" value="KIK52907.1"/>
    <property type="molecule type" value="Genomic_DNA"/>
</dbReference>
<feature type="region of interest" description="Disordered" evidence="1">
    <location>
        <begin position="30"/>
        <end position="54"/>
    </location>
</feature>
<accession>A0A0D0C510</accession>
<keyword evidence="3" id="KW-1185">Reference proteome</keyword>
<evidence type="ECO:0000313" key="2">
    <source>
        <dbReference type="EMBL" id="KIK52907.1"/>
    </source>
</evidence>
<sequence>MNRLSRQLAASSRFFRCTNGSVARKTVFYPRYSTKKPDSPPQKDAKSEPPPSSELWKAIDQHVEAQSSEKKPKSIPVDNVDQLLEALESQAGQEALQKLPDYVTGEFNHLISNVLLQTGEGDVRVMHAIADMLSSSSSTFKLEVTVPLPDAPVAESRSRKLFLSESFTYIL</sequence>
<reference evidence="2 3" key="1">
    <citation type="submission" date="2014-04" db="EMBL/GenBank/DDBJ databases">
        <title>Evolutionary Origins and Diversification of the Mycorrhizal Mutualists.</title>
        <authorList>
            <consortium name="DOE Joint Genome Institute"/>
            <consortium name="Mycorrhizal Genomics Consortium"/>
            <person name="Kohler A."/>
            <person name="Kuo A."/>
            <person name="Nagy L.G."/>
            <person name="Floudas D."/>
            <person name="Copeland A."/>
            <person name="Barry K.W."/>
            <person name="Cichocki N."/>
            <person name="Veneault-Fourrey C."/>
            <person name="LaButti K."/>
            <person name="Lindquist E.A."/>
            <person name="Lipzen A."/>
            <person name="Lundell T."/>
            <person name="Morin E."/>
            <person name="Murat C."/>
            <person name="Riley R."/>
            <person name="Ohm R."/>
            <person name="Sun H."/>
            <person name="Tunlid A."/>
            <person name="Henrissat B."/>
            <person name="Grigoriev I.V."/>
            <person name="Hibbett D.S."/>
            <person name="Martin F."/>
        </authorList>
    </citation>
    <scope>NUCLEOTIDE SEQUENCE [LARGE SCALE GENOMIC DNA]</scope>
    <source>
        <strain evidence="2 3">FD-317 M1</strain>
    </source>
</reference>
<dbReference type="HOGENOM" id="CLU_1563058_0_0_1"/>